<sequence>MEFDLIVRNGNVVTASDIWYNCDIGIKNWFFCFYHFFAIHHLLPTPFPVFDAFGIQQSKTNTASPIQNGTIVAVARDLPIRNGDQVSILDAEGAYITPGGIDTHVHLSQLYEASVDSLMRTQITNGKIPDLANYTNDTYDTGTRSAVAGGTTTVITFASQLRNDESLVPVLEEYAKLADGQSYCDYAFHMILSNPTKHVLDVDLPMMVEKYGITSVKIYMTYKAFQLRDYQILDVMHAARRLGITTMVHAENADVIDWMTEHLEEQGMTAPYHHGTSRPPIVEAEATETDERRADPFCLGQNRAIVLSELMDTPILLVHISGGHATRVIRDAQTRLLPVHGETCPQYLFLLADSMKKEGFEGAKCVCSPPIREEAADQDAIWTGIKNGTFTTLSSDHAPIKFDHPQGKLRGLAHGGGEQGKFQYIPNGLPGVETRVPLLWSGGVLTGRITPQKFVEVTATNPAKLYGLSNKGTIGPGFDADLTIWYPQDKFKPFKLTNDMLHHAIDYTPFEGIEFKNWPRYTLVRGTVVFKEGEVVGKLGYGKYQHRTKSTLSGPRNQFLSEWRPVYPMN</sequence>
<dbReference type="NCBIfam" id="TIGR02033">
    <property type="entry name" value="D-hydantoinase"/>
    <property type="match status" value="1"/>
</dbReference>
<evidence type="ECO:0000256" key="1">
    <source>
        <dbReference type="ARBA" id="ARBA00001947"/>
    </source>
</evidence>
<proteinExistence type="inferred from homology"/>
<evidence type="ECO:0000256" key="4">
    <source>
        <dbReference type="ARBA" id="ARBA00022801"/>
    </source>
</evidence>
<gene>
    <name evidence="9" type="ORF">AYO20_01448</name>
</gene>
<dbReference type="Pfam" id="PF01979">
    <property type="entry name" value="Amidohydro_1"/>
    <property type="match status" value="1"/>
</dbReference>
<dbReference type="InterPro" id="IPR050378">
    <property type="entry name" value="Metallo-dep_Hydrolases_sf"/>
</dbReference>
<evidence type="ECO:0000256" key="3">
    <source>
        <dbReference type="ARBA" id="ARBA00022723"/>
    </source>
</evidence>
<dbReference type="Proteomes" id="UP000185904">
    <property type="component" value="Unassembled WGS sequence"/>
</dbReference>
<organism evidence="9 10">
    <name type="scientific">Fonsecaea nubica</name>
    <dbReference type="NCBI Taxonomy" id="856822"/>
    <lineage>
        <taxon>Eukaryota</taxon>
        <taxon>Fungi</taxon>
        <taxon>Dikarya</taxon>
        <taxon>Ascomycota</taxon>
        <taxon>Pezizomycotina</taxon>
        <taxon>Eurotiomycetes</taxon>
        <taxon>Chaetothyriomycetidae</taxon>
        <taxon>Chaetothyriales</taxon>
        <taxon>Herpotrichiellaceae</taxon>
        <taxon>Fonsecaea</taxon>
    </lineage>
</organism>
<dbReference type="FunFam" id="3.20.20.140:FF:000174">
    <property type="entry name" value="Dihydropyrimidinase-related protein 2"/>
    <property type="match status" value="1"/>
</dbReference>
<dbReference type="Gene3D" id="3.20.20.140">
    <property type="entry name" value="Metal-dependent hydrolases"/>
    <property type="match status" value="1"/>
</dbReference>
<evidence type="ECO:0000259" key="8">
    <source>
        <dbReference type="Pfam" id="PF01979"/>
    </source>
</evidence>
<accession>A0A178DA58</accession>
<dbReference type="EC" id="3.5.2.2" evidence="6"/>
<dbReference type="GeneID" id="34584872"/>
<reference evidence="9 10" key="1">
    <citation type="submission" date="2016-03" db="EMBL/GenBank/DDBJ databases">
        <title>The draft genome sequence of Fonsecaea nubica causative agent of cutaneous subcutaneous infection in human host.</title>
        <authorList>
            <person name="Costa F."/>
            <person name="Sybren D.H."/>
            <person name="Raittz R.T."/>
            <person name="Weiss V.A."/>
            <person name="Leao A.C."/>
            <person name="Gomes R."/>
            <person name="De Souza E.M."/>
            <person name="Pedrosa F.O."/>
            <person name="Steffens M.B."/>
            <person name="Bombassaro A."/>
            <person name="Tadra-Sfeir M.Z."/>
            <person name="Moreno L.F."/>
            <person name="Najafzadeh M.J."/>
            <person name="Felipe M.S."/>
            <person name="Teixeira M."/>
            <person name="Sun J."/>
            <person name="Xi L."/>
            <person name="Castro M.A."/>
            <person name="Vicente V.A."/>
        </authorList>
    </citation>
    <scope>NUCLEOTIDE SEQUENCE [LARGE SCALE GENOMIC DNA]</scope>
    <source>
        <strain evidence="9 10">CBS 269.64</strain>
    </source>
</reference>
<comment type="catalytic activity">
    <reaction evidence="5">
        <text>5,6-dihydrouracil + H2O = 3-(carbamoylamino)propanoate + H(+)</text>
        <dbReference type="Rhea" id="RHEA:16121"/>
        <dbReference type="ChEBI" id="CHEBI:11892"/>
        <dbReference type="ChEBI" id="CHEBI:15377"/>
        <dbReference type="ChEBI" id="CHEBI:15378"/>
        <dbReference type="ChEBI" id="CHEBI:15901"/>
        <dbReference type="EC" id="3.5.2.2"/>
    </reaction>
</comment>
<keyword evidence="10" id="KW-1185">Reference proteome</keyword>
<evidence type="ECO:0000313" key="9">
    <source>
        <dbReference type="EMBL" id="OAL39130.1"/>
    </source>
</evidence>
<dbReference type="SUPFAM" id="SSF51338">
    <property type="entry name" value="Composite domain of metallo-dependent hydrolases"/>
    <property type="match status" value="2"/>
</dbReference>
<evidence type="ECO:0000256" key="5">
    <source>
        <dbReference type="ARBA" id="ARBA00036696"/>
    </source>
</evidence>
<feature type="modified residue" description="N6-carboxylysine" evidence="7">
    <location>
        <position position="217"/>
    </location>
</feature>
<evidence type="ECO:0000313" key="10">
    <source>
        <dbReference type="Proteomes" id="UP000185904"/>
    </source>
</evidence>
<dbReference type="PANTHER" id="PTHR11647">
    <property type="entry name" value="HYDRANTOINASE/DIHYDROPYRIMIDINASE FAMILY MEMBER"/>
    <property type="match status" value="1"/>
</dbReference>
<dbReference type="OrthoDB" id="1924787at2759"/>
<dbReference type="Gene3D" id="2.30.40.10">
    <property type="entry name" value="Urease, subunit C, domain 1"/>
    <property type="match status" value="1"/>
</dbReference>
<dbReference type="CDD" id="cd01314">
    <property type="entry name" value="D-HYD"/>
    <property type="match status" value="1"/>
</dbReference>
<dbReference type="InterPro" id="IPR011059">
    <property type="entry name" value="Metal-dep_hydrolase_composite"/>
</dbReference>
<comment type="caution">
    <text evidence="9">The sequence shown here is derived from an EMBL/GenBank/DDBJ whole genome shotgun (WGS) entry which is preliminary data.</text>
</comment>
<name>A0A178DA58_9EURO</name>
<dbReference type="InterPro" id="IPR006680">
    <property type="entry name" value="Amidohydro-rel"/>
</dbReference>
<evidence type="ECO:0000256" key="7">
    <source>
        <dbReference type="PIRSR" id="PIRSR611778-50"/>
    </source>
</evidence>
<dbReference type="SUPFAM" id="SSF51556">
    <property type="entry name" value="Metallo-dependent hydrolases"/>
    <property type="match status" value="1"/>
</dbReference>
<feature type="domain" description="Amidohydrolase-related" evidence="8">
    <location>
        <begin position="95"/>
        <end position="529"/>
    </location>
</feature>
<dbReference type="GO" id="GO:0005737">
    <property type="term" value="C:cytoplasm"/>
    <property type="evidence" value="ECO:0007669"/>
    <property type="project" value="InterPro"/>
</dbReference>
<evidence type="ECO:0000256" key="6">
    <source>
        <dbReference type="ARBA" id="ARBA00039113"/>
    </source>
</evidence>
<protein>
    <recommendedName>
        <fullName evidence="6">dihydropyrimidinase</fullName>
        <ecNumber evidence="6">3.5.2.2</ecNumber>
    </recommendedName>
</protein>
<keyword evidence="4" id="KW-0378">Hydrolase</keyword>
<dbReference type="AlphaFoldDB" id="A0A178DA58"/>
<comment type="similarity">
    <text evidence="2">Belongs to the metallo-dependent hydrolases superfamily. Hydantoinase/dihydropyrimidinase family.</text>
</comment>
<dbReference type="GO" id="GO:0046872">
    <property type="term" value="F:metal ion binding"/>
    <property type="evidence" value="ECO:0007669"/>
    <property type="project" value="UniProtKB-KW"/>
</dbReference>
<dbReference type="InterPro" id="IPR032466">
    <property type="entry name" value="Metal_Hydrolase"/>
</dbReference>
<dbReference type="RefSeq" id="XP_022504142.1">
    <property type="nucleotide sequence ID" value="XM_022639754.1"/>
</dbReference>
<dbReference type="InterPro" id="IPR011778">
    <property type="entry name" value="Hydantoinase/dihydroPyrase"/>
</dbReference>
<evidence type="ECO:0000256" key="2">
    <source>
        <dbReference type="ARBA" id="ARBA00008829"/>
    </source>
</evidence>
<keyword evidence="3" id="KW-0479">Metal-binding</keyword>
<comment type="cofactor">
    <cofactor evidence="1">
        <name>Zn(2+)</name>
        <dbReference type="ChEBI" id="CHEBI:29105"/>
    </cofactor>
</comment>
<dbReference type="PANTHER" id="PTHR11647:SF1">
    <property type="entry name" value="COLLAPSIN RESPONSE MEDIATOR PROTEIN"/>
    <property type="match status" value="1"/>
</dbReference>
<dbReference type="GO" id="GO:0004157">
    <property type="term" value="F:dihydropyrimidinase activity"/>
    <property type="evidence" value="ECO:0007669"/>
    <property type="project" value="UniProtKB-EC"/>
</dbReference>
<dbReference type="EMBL" id="LVCJ01000006">
    <property type="protein sequence ID" value="OAL39130.1"/>
    <property type="molecule type" value="Genomic_DNA"/>
</dbReference>
<comment type="PTM">
    <text evidence="7">Carbamylation allows a single lysine to coordinate two divalent metal cations.</text>
</comment>